<keyword evidence="1" id="KW-1133">Transmembrane helix</keyword>
<dbReference type="OrthoDB" id="2638860at2759"/>
<evidence type="ECO:0000313" key="3">
    <source>
        <dbReference type="Proteomes" id="UP000807342"/>
    </source>
</evidence>
<sequence length="84" mass="9710">MHVANSSTVREAFFVPLHLCYTSVIPRWYFAIWLPMIGYESMLLGMAAWAVIVHYREIKILPSTSEQSPALSYLLMRDSILFPM</sequence>
<reference evidence="2" key="1">
    <citation type="submission" date="2020-11" db="EMBL/GenBank/DDBJ databases">
        <authorList>
            <consortium name="DOE Joint Genome Institute"/>
            <person name="Ahrendt S."/>
            <person name="Riley R."/>
            <person name="Andreopoulos W."/>
            <person name="Labutti K."/>
            <person name="Pangilinan J."/>
            <person name="Ruiz-Duenas F.J."/>
            <person name="Barrasa J.M."/>
            <person name="Sanchez-Garcia M."/>
            <person name="Camarero S."/>
            <person name="Miyauchi S."/>
            <person name="Serrano A."/>
            <person name="Linde D."/>
            <person name="Babiker R."/>
            <person name="Drula E."/>
            <person name="Ayuso-Fernandez I."/>
            <person name="Pacheco R."/>
            <person name="Padilla G."/>
            <person name="Ferreira P."/>
            <person name="Barriuso J."/>
            <person name="Kellner H."/>
            <person name="Castanera R."/>
            <person name="Alfaro M."/>
            <person name="Ramirez L."/>
            <person name="Pisabarro A.G."/>
            <person name="Kuo A."/>
            <person name="Tritt A."/>
            <person name="Lipzen A."/>
            <person name="He G."/>
            <person name="Yan M."/>
            <person name="Ng V."/>
            <person name="Cullen D."/>
            <person name="Martin F."/>
            <person name="Rosso M.-N."/>
            <person name="Henrissat B."/>
            <person name="Hibbett D."/>
            <person name="Martinez A.T."/>
            <person name="Grigoriev I.V."/>
        </authorList>
    </citation>
    <scope>NUCLEOTIDE SEQUENCE</scope>
    <source>
        <strain evidence="2">MF-IS2</strain>
    </source>
</reference>
<comment type="caution">
    <text evidence="2">The sequence shown here is derived from an EMBL/GenBank/DDBJ whole genome shotgun (WGS) entry which is preliminary data.</text>
</comment>
<dbReference type="Proteomes" id="UP000807342">
    <property type="component" value="Unassembled WGS sequence"/>
</dbReference>
<keyword evidence="3" id="KW-1185">Reference proteome</keyword>
<organism evidence="2 3">
    <name type="scientific">Macrolepiota fuliginosa MF-IS2</name>
    <dbReference type="NCBI Taxonomy" id="1400762"/>
    <lineage>
        <taxon>Eukaryota</taxon>
        <taxon>Fungi</taxon>
        <taxon>Dikarya</taxon>
        <taxon>Basidiomycota</taxon>
        <taxon>Agaricomycotina</taxon>
        <taxon>Agaricomycetes</taxon>
        <taxon>Agaricomycetidae</taxon>
        <taxon>Agaricales</taxon>
        <taxon>Agaricineae</taxon>
        <taxon>Agaricaceae</taxon>
        <taxon>Macrolepiota</taxon>
    </lineage>
</organism>
<feature type="non-terminal residue" evidence="2">
    <location>
        <position position="84"/>
    </location>
</feature>
<proteinExistence type="predicted"/>
<gene>
    <name evidence="2" type="ORF">P691DRAFT_811559</name>
</gene>
<dbReference type="EMBL" id="MU151118">
    <property type="protein sequence ID" value="KAF9449869.1"/>
    <property type="molecule type" value="Genomic_DNA"/>
</dbReference>
<name>A0A9P5XF63_9AGAR</name>
<protein>
    <submittedName>
        <fullName evidence="2">Uncharacterized protein</fullName>
    </submittedName>
</protein>
<keyword evidence="1" id="KW-0472">Membrane</keyword>
<dbReference type="AlphaFoldDB" id="A0A9P5XF63"/>
<evidence type="ECO:0000256" key="1">
    <source>
        <dbReference type="SAM" id="Phobius"/>
    </source>
</evidence>
<evidence type="ECO:0000313" key="2">
    <source>
        <dbReference type="EMBL" id="KAF9449869.1"/>
    </source>
</evidence>
<keyword evidence="1" id="KW-0812">Transmembrane</keyword>
<accession>A0A9P5XF63</accession>
<feature type="transmembrane region" description="Helical" evidence="1">
    <location>
        <begin position="36"/>
        <end position="55"/>
    </location>
</feature>